<dbReference type="GeneID" id="65039"/>
<sequence>MKALLLTFGLSLLAALQAQAFPTTEENQDVSGTWYLKAAAWDKEIPDKKFGSVSVTPMKIKTLEGGNLQVKFTVLIAGRCKEMSTVLEKTDEPAKYTAYSGKQVLYIIPSSVEDHYIFYYEGKIHRHHFQIAKLVGRDPEINQEALEDFQSVVRAGGLNPDNIFIPKQSETCPLGSN</sequence>
<evidence type="ECO:0000256" key="5">
    <source>
        <dbReference type="SAM" id="SignalP"/>
    </source>
</evidence>
<dbReference type="AlphaFoldDB" id="A6JTH4"/>
<evidence type="ECO:0000313" key="9">
    <source>
        <dbReference type="RGD" id="619872"/>
    </source>
</evidence>
<feature type="chain" id="PRO_5039925414" evidence="5">
    <location>
        <begin position="21"/>
        <end position="177"/>
    </location>
</feature>
<gene>
    <name evidence="9" type="primary">Lcn1</name>
    <name evidence="7" type="ORF">rCG_45553</name>
</gene>
<evidence type="ECO:0000256" key="2">
    <source>
        <dbReference type="ARBA" id="ARBA00006889"/>
    </source>
</evidence>
<dbReference type="CDD" id="cd19414">
    <property type="entry name" value="lipocalin_1_3_4_13-like"/>
    <property type="match status" value="1"/>
</dbReference>
<dbReference type="OrthoDB" id="9447591at2759"/>
<dbReference type="Gene3D" id="2.40.128.20">
    <property type="match status" value="1"/>
</dbReference>
<organism evidence="7 8">
    <name type="scientific">Rattus norvegicus</name>
    <name type="common">Rat</name>
    <dbReference type="NCBI Taxonomy" id="10116"/>
    <lineage>
        <taxon>Eukaryota</taxon>
        <taxon>Metazoa</taxon>
        <taxon>Chordata</taxon>
        <taxon>Craniata</taxon>
        <taxon>Vertebrata</taxon>
        <taxon>Euteleostomi</taxon>
        <taxon>Mammalia</taxon>
        <taxon>Eutheria</taxon>
        <taxon>Euarchontoglires</taxon>
        <taxon>Glires</taxon>
        <taxon>Rodentia</taxon>
        <taxon>Myomorpha</taxon>
        <taxon>Muroidea</taxon>
        <taxon>Muridae</taxon>
        <taxon>Murinae</taxon>
        <taxon>Rattus</taxon>
    </lineage>
</organism>
<keyword evidence="4 5" id="KW-0732">Signal</keyword>
<dbReference type="RGD" id="619872">
    <property type="gene designation" value="Lcn1"/>
</dbReference>
<keyword evidence="3" id="KW-0964">Secreted</keyword>
<name>A6JTH4_RAT</name>
<protein>
    <submittedName>
        <fullName evidence="7">RCG45553</fullName>
    </submittedName>
</protein>
<dbReference type="PRINTS" id="PR01175">
    <property type="entry name" value="VNEBNERGLAND"/>
</dbReference>
<reference evidence="7 8" key="1">
    <citation type="submission" date="2005-09" db="EMBL/GenBank/DDBJ databases">
        <authorList>
            <person name="Mural R.J."/>
            <person name="Li P.W."/>
            <person name="Adams M.D."/>
            <person name="Amanatides P.G."/>
            <person name="Baden-Tillson H."/>
            <person name="Barnstead M."/>
            <person name="Chin S.H."/>
            <person name="Dew I."/>
            <person name="Evans C.A."/>
            <person name="Ferriera S."/>
            <person name="Flanigan M."/>
            <person name="Fosler C."/>
            <person name="Glodek A."/>
            <person name="Gu Z."/>
            <person name="Holt R.A."/>
            <person name="Jennings D."/>
            <person name="Kraft C.L."/>
            <person name="Lu F."/>
            <person name="Nguyen T."/>
            <person name="Nusskern D.R."/>
            <person name="Pfannkoch C.M."/>
            <person name="Sitter C."/>
            <person name="Sutton G.G."/>
            <person name="Venter J.C."/>
            <person name="Wang Z."/>
            <person name="Woodage T."/>
            <person name="Zheng X.H."/>
            <person name="Zhong F."/>
        </authorList>
    </citation>
    <scope>NUCLEOTIDE SEQUENCE [LARGE SCALE GENOMIC DNA]</scope>
    <source>
        <strain>BN</strain>
        <strain evidence="8">Sprague-Dawley</strain>
    </source>
</reference>
<dbReference type="EMBL" id="CH474001">
    <property type="protein sequence ID" value="EDL93473.1"/>
    <property type="molecule type" value="Genomic_DNA"/>
</dbReference>
<dbReference type="SUPFAM" id="SSF50814">
    <property type="entry name" value="Lipocalins"/>
    <property type="match status" value="1"/>
</dbReference>
<dbReference type="Proteomes" id="UP000234681">
    <property type="component" value="Chromosome 3"/>
</dbReference>
<dbReference type="PANTHER" id="PTHR11430:SF124">
    <property type="entry name" value="LIPOCALIN 1-LIKE PROTEIN 1-RELATED"/>
    <property type="match status" value="1"/>
</dbReference>
<dbReference type="InterPro" id="IPR002345">
    <property type="entry name" value="Lipocalin"/>
</dbReference>
<dbReference type="GO" id="GO:0036094">
    <property type="term" value="F:small molecule binding"/>
    <property type="evidence" value="ECO:0007669"/>
    <property type="project" value="InterPro"/>
</dbReference>
<evidence type="ECO:0000313" key="8">
    <source>
        <dbReference type="Proteomes" id="UP000234681"/>
    </source>
</evidence>
<dbReference type="OMA" id="TMLISGW"/>
<comment type="subcellular location">
    <subcellularLocation>
        <location evidence="1">Secreted</location>
    </subcellularLocation>
</comment>
<comment type="similarity">
    <text evidence="2">Belongs to the calycin superfamily. Lipocalin family.</text>
</comment>
<dbReference type="Pfam" id="PF00061">
    <property type="entry name" value="Lipocalin"/>
    <property type="match status" value="1"/>
</dbReference>
<feature type="signal peptide" evidence="5">
    <location>
        <begin position="1"/>
        <end position="20"/>
    </location>
</feature>
<dbReference type="InterPro" id="IPR002450">
    <property type="entry name" value="von_Ebner_gland"/>
</dbReference>
<dbReference type="GO" id="GO:0005576">
    <property type="term" value="C:extracellular region"/>
    <property type="evidence" value="ECO:0007669"/>
    <property type="project" value="UniProtKB-SubCell"/>
</dbReference>
<evidence type="ECO:0000256" key="3">
    <source>
        <dbReference type="ARBA" id="ARBA00022525"/>
    </source>
</evidence>
<evidence type="ECO:0000259" key="6">
    <source>
        <dbReference type="Pfam" id="PF00061"/>
    </source>
</evidence>
<dbReference type="InterPro" id="IPR000566">
    <property type="entry name" value="Lipocln_cytosolic_FA-bd_dom"/>
</dbReference>
<accession>A6JTH4</accession>
<dbReference type="KEGG" id="rno:65039"/>
<dbReference type="PANTHER" id="PTHR11430">
    <property type="entry name" value="LIPOCALIN"/>
    <property type="match status" value="1"/>
</dbReference>
<dbReference type="SMR" id="A6JTH4"/>
<evidence type="ECO:0000256" key="4">
    <source>
        <dbReference type="ARBA" id="ARBA00022729"/>
    </source>
</evidence>
<dbReference type="InterPro" id="IPR012674">
    <property type="entry name" value="Calycin"/>
</dbReference>
<dbReference type="RefSeq" id="NP_075234.1">
    <property type="nucleotide sequence ID" value="NM_022945.2"/>
</dbReference>
<evidence type="ECO:0000313" key="7">
    <source>
        <dbReference type="EMBL" id="EDL93473.1"/>
    </source>
</evidence>
<proteinExistence type="inferred from homology"/>
<feature type="domain" description="Lipocalin/cytosolic fatty-acid binding" evidence="6">
    <location>
        <begin position="31"/>
        <end position="170"/>
    </location>
</feature>
<dbReference type="CTD" id="3933"/>
<evidence type="ECO:0000256" key="1">
    <source>
        <dbReference type="ARBA" id="ARBA00004613"/>
    </source>
</evidence>